<proteinExistence type="predicted"/>
<evidence type="ECO:0000313" key="3">
    <source>
        <dbReference type="Proteomes" id="UP000000485"/>
    </source>
</evidence>
<reference evidence="3" key="1">
    <citation type="submission" date="2011-04" db="EMBL/GenBank/DDBJ databases">
        <title>Complete sequence of Cellvibrio gilvus ATCC 13127.</title>
        <authorList>
            <person name="Lucas S."/>
            <person name="Han J."/>
            <person name="Lapidus A."/>
            <person name="Cheng J.-F."/>
            <person name="Goodwin L."/>
            <person name="Pitluck S."/>
            <person name="Peters L."/>
            <person name="Munk A."/>
            <person name="Detter J.C."/>
            <person name="Han C."/>
            <person name="Tapia R."/>
            <person name="Land M."/>
            <person name="Hauser L."/>
            <person name="Kyrpides N."/>
            <person name="Ivanova N."/>
            <person name="Ovchinnikova G."/>
            <person name="Pagani I."/>
            <person name="Mead D."/>
            <person name="Brumm P."/>
            <person name="Woyke T."/>
        </authorList>
    </citation>
    <scope>NUCLEOTIDE SEQUENCE [LARGE SCALE GENOMIC DNA]</scope>
    <source>
        <strain evidence="3">ATCC 13127 / NRRL B-14078</strain>
    </source>
</reference>
<dbReference type="Gene3D" id="2.50.20.20">
    <property type="match status" value="1"/>
</dbReference>
<feature type="region of interest" description="Disordered" evidence="1">
    <location>
        <begin position="273"/>
        <end position="297"/>
    </location>
</feature>
<evidence type="ECO:0008006" key="4">
    <source>
        <dbReference type="Google" id="ProtNLM"/>
    </source>
</evidence>
<evidence type="ECO:0000313" key="2">
    <source>
        <dbReference type="EMBL" id="AEI13550.1"/>
    </source>
</evidence>
<dbReference type="STRING" id="593907.Celgi_3058"/>
<gene>
    <name evidence="2" type="ordered locus">Celgi_3058</name>
</gene>
<protein>
    <recommendedName>
        <fullName evidence="4">Lipoprotein</fullName>
    </recommendedName>
</protein>
<keyword evidence="3" id="KW-1185">Reference proteome</keyword>
<feature type="region of interest" description="Disordered" evidence="1">
    <location>
        <begin position="1"/>
        <end position="26"/>
    </location>
</feature>
<dbReference type="EMBL" id="CP002665">
    <property type="protein sequence ID" value="AEI13550.1"/>
    <property type="molecule type" value="Genomic_DNA"/>
</dbReference>
<sequence>MRAGPASCVRAAKSPTSRPATCDDRRVTGTPRRARAHLALGVAVTCALVACAPHDDVPRESRRGSAPTAGAPALLPDGSPALTTATFLDSIRARMADDVRFRVAQSKSVAEGTDVLQAEVVSVDGTAATSVHHTPPDGVTYDQIVVDGTMYVRIEGENDDRYVVLDLARAAAEHPEVPAPDAPTALLDPFGWAEGALLDVEYVGMDTIGRQDVAHYRLRLETDALLADLAEDPDGPAPTRSAGEPPTVTVTCWLDVTGLPIRSTLSFEGRRSTTTWSGWQDPSIEITPPPADQLSDVDPFVDAAGV</sequence>
<dbReference type="Proteomes" id="UP000000485">
    <property type="component" value="Chromosome"/>
</dbReference>
<feature type="region of interest" description="Disordered" evidence="1">
    <location>
        <begin position="56"/>
        <end position="76"/>
    </location>
</feature>
<dbReference type="HOGENOM" id="CLU_908180_0_0_11"/>
<dbReference type="KEGG" id="cga:Celgi_3058"/>
<evidence type="ECO:0000256" key="1">
    <source>
        <dbReference type="SAM" id="MobiDB-lite"/>
    </source>
</evidence>
<name>F8A763_CELGA</name>
<dbReference type="AlphaFoldDB" id="F8A763"/>
<organism evidence="2 3">
    <name type="scientific">Cellulomonas gilvus (strain ATCC 13127 / NRRL B-14078)</name>
    <name type="common">Cellvibrio gilvus</name>
    <dbReference type="NCBI Taxonomy" id="593907"/>
    <lineage>
        <taxon>Bacteria</taxon>
        <taxon>Bacillati</taxon>
        <taxon>Actinomycetota</taxon>
        <taxon>Actinomycetes</taxon>
        <taxon>Micrococcales</taxon>
        <taxon>Cellulomonadaceae</taxon>
        <taxon>Cellulomonas</taxon>
    </lineage>
</organism>
<accession>F8A763</accession>